<feature type="compositionally biased region" description="Low complexity" evidence="1">
    <location>
        <begin position="697"/>
        <end position="707"/>
    </location>
</feature>
<dbReference type="OrthoDB" id="1749473at2759"/>
<gene>
    <name evidence="2" type="ORF">MCYG_04382</name>
</gene>
<protein>
    <submittedName>
        <fullName evidence="2">Peptidase family M20/M25/M40 protein</fullName>
    </submittedName>
</protein>
<dbReference type="RefSeq" id="XP_002846645.1">
    <property type="nucleotide sequence ID" value="XM_002846599.1"/>
</dbReference>
<feature type="compositionally biased region" description="Low complexity" evidence="1">
    <location>
        <begin position="409"/>
        <end position="420"/>
    </location>
</feature>
<feature type="compositionally biased region" description="Low complexity" evidence="1">
    <location>
        <begin position="722"/>
        <end position="739"/>
    </location>
</feature>
<feature type="region of interest" description="Disordered" evidence="1">
    <location>
        <begin position="1"/>
        <end position="93"/>
    </location>
</feature>
<feature type="region of interest" description="Disordered" evidence="1">
    <location>
        <begin position="434"/>
        <end position="486"/>
    </location>
</feature>
<dbReference type="eggNOG" id="ENOG502S4CD">
    <property type="taxonomic scope" value="Eukaryota"/>
</dbReference>
<feature type="compositionally biased region" description="Polar residues" evidence="1">
    <location>
        <begin position="658"/>
        <end position="667"/>
    </location>
</feature>
<evidence type="ECO:0000313" key="3">
    <source>
        <dbReference type="Proteomes" id="UP000002035"/>
    </source>
</evidence>
<organism evidence="2 3">
    <name type="scientific">Arthroderma otae (strain ATCC MYA-4605 / CBS 113480)</name>
    <name type="common">Microsporum canis</name>
    <dbReference type="NCBI Taxonomy" id="554155"/>
    <lineage>
        <taxon>Eukaryota</taxon>
        <taxon>Fungi</taxon>
        <taxon>Dikarya</taxon>
        <taxon>Ascomycota</taxon>
        <taxon>Pezizomycotina</taxon>
        <taxon>Eurotiomycetes</taxon>
        <taxon>Eurotiomycetidae</taxon>
        <taxon>Onygenales</taxon>
        <taxon>Arthrodermataceae</taxon>
        <taxon>Microsporum</taxon>
    </lineage>
</organism>
<feature type="region of interest" description="Disordered" evidence="1">
    <location>
        <begin position="651"/>
        <end position="766"/>
    </location>
</feature>
<accession>C5FNE9</accession>
<dbReference type="GeneID" id="9229756"/>
<dbReference type="OMA" id="KEYSMVN"/>
<dbReference type="HOGENOM" id="CLU_348493_0_0_1"/>
<feature type="region of interest" description="Disordered" evidence="1">
    <location>
        <begin position="175"/>
        <end position="198"/>
    </location>
</feature>
<feature type="compositionally biased region" description="Basic and acidic residues" evidence="1">
    <location>
        <begin position="175"/>
        <end position="190"/>
    </location>
</feature>
<evidence type="ECO:0000256" key="1">
    <source>
        <dbReference type="SAM" id="MobiDB-lite"/>
    </source>
</evidence>
<dbReference type="AlphaFoldDB" id="C5FNE9"/>
<name>C5FNE9_ARTOC</name>
<keyword evidence="3" id="KW-1185">Reference proteome</keyword>
<evidence type="ECO:0000313" key="2">
    <source>
        <dbReference type="EMBL" id="EEQ31563.1"/>
    </source>
</evidence>
<dbReference type="STRING" id="554155.C5FNE9"/>
<proteinExistence type="predicted"/>
<dbReference type="VEuPathDB" id="FungiDB:MCYG_04382"/>
<feature type="compositionally biased region" description="Pro residues" evidence="1">
    <location>
        <begin position="740"/>
        <end position="760"/>
    </location>
</feature>
<dbReference type="Proteomes" id="UP000002035">
    <property type="component" value="Unassembled WGS sequence"/>
</dbReference>
<feature type="region of interest" description="Disordered" evidence="1">
    <location>
        <begin position="566"/>
        <end position="615"/>
    </location>
</feature>
<feature type="region of interest" description="Disordered" evidence="1">
    <location>
        <begin position="400"/>
        <end position="421"/>
    </location>
</feature>
<dbReference type="EMBL" id="DS995704">
    <property type="protein sequence ID" value="EEQ31563.1"/>
    <property type="molecule type" value="Genomic_DNA"/>
</dbReference>
<reference evidence="3" key="1">
    <citation type="journal article" date="2012" name="MBio">
        <title>Comparative genome analysis of Trichophyton rubrum and related dermatophytes reveals candidate genes involved in infection.</title>
        <authorList>
            <person name="Martinez D.A."/>
            <person name="Oliver B.G."/>
            <person name="Graeser Y."/>
            <person name="Goldberg J.M."/>
            <person name="Li W."/>
            <person name="Martinez-Rossi N.M."/>
            <person name="Monod M."/>
            <person name="Shelest E."/>
            <person name="Barton R.C."/>
            <person name="Birch E."/>
            <person name="Brakhage A.A."/>
            <person name="Chen Z."/>
            <person name="Gurr S.J."/>
            <person name="Heiman D."/>
            <person name="Heitman J."/>
            <person name="Kosti I."/>
            <person name="Rossi A."/>
            <person name="Saif S."/>
            <person name="Samalova M."/>
            <person name="Saunders C.W."/>
            <person name="Shea T."/>
            <person name="Summerbell R.C."/>
            <person name="Xu J."/>
            <person name="Young S."/>
            <person name="Zeng Q."/>
            <person name="Birren B.W."/>
            <person name="Cuomo C.A."/>
            <person name="White T.C."/>
        </authorList>
    </citation>
    <scope>NUCLEOTIDE SEQUENCE [LARGE SCALE GENOMIC DNA]</scope>
    <source>
        <strain evidence="3">ATCC MYA-4605 / CBS 113480</strain>
    </source>
</reference>
<sequence>MDDKSPTTVGSRRGVRLPPIQTNRNSTVRVKPPLPEELDSDTWANRVPLRPKSHGFTLKKLFTRTRPHPLPASSRNPQTPATAPPDQLRVTSPLSRATPPIASVNATPISVKSSIQFPLPNDDNTLAGEVTGVASSLDPPPLFMVYPQAIKYATLPCPTLSTEEILRRKLRRDLKAGNARDRSTDTDSKSDGSGANGVIKVKNWQKGTRLHARSQSSQPSGMKWSQKIFILLASGHLLQYSVDGNFDRLPEEVLTLGEKSVAFACDAIPGKHWVLQISQTQEDVEPSMEPKKTILDRLRRTNTEPRKPTSSFLLVLDSAEELASWLMFVRREIQGLGGKDYSSEAPGLNQFQPPQTTHQTHGDIRNSMIDQTLSPTLSVRDSQIFVPGHLEDGVKPECQKSIHQSIEVPSPSSLASAPELDSLKRNSRLSCVSIGTRTMPSSQSSSSSVTARTTASKPPGVESPKIPRSPNRVASADLGGRSRPNIGSCANLEDVFSDTPDLPPRAESRIPSTPNFSHPILSKRNSIATSPKTISFPLDGRACQSPISHLIPTFETVDGSKLDELINSNQAPRPGRRKSVGGGIHEPDEADSFAGTDNSQELELDHDVPSSFVRSSNLQRVSQVRRYSSDGIQNANPPLSEYRPALSILEDDPLDIPSQPSRLQSRNSPREVRKRPHSLGPRAYTEPRIRTCRSVRQSSPNPEPSQEPVRRQRSMTTKSCNSRRSSLTSLSSRKSMPHIPHGPPPAPPPTCPLPEVPPGIFPESSPCEASRLSIISCQPLPQKSA</sequence>
<feature type="compositionally biased region" description="Polar residues" evidence="1">
    <location>
        <begin position="1"/>
        <end position="10"/>
    </location>
</feature>